<dbReference type="PANTHER" id="PTHR11952">
    <property type="entry name" value="UDP- GLUCOSE PYROPHOSPHORYLASE"/>
    <property type="match status" value="1"/>
</dbReference>
<feature type="transmembrane region" description="Helical" evidence="1">
    <location>
        <begin position="113"/>
        <end position="131"/>
    </location>
</feature>
<dbReference type="AlphaFoldDB" id="A0A9R1X758"/>
<gene>
    <name evidence="2" type="ORF">LSAT_V11C600310320</name>
</gene>
<dbReference type="InterPro" id="IPR039741">
    <property type="entry name" value="UDP-sugar_pyrophosphorylase"/>
</dbReference>
<keyword evidence="1" id="KW-0812">Transmembrane</keyword>
<sequence>MYFQSTKVTTTRNVLRRFDIREVPFVIITSIDAYAKALQLVESSSYFGMKSTQVKLFKQTKPHGHGDVHSLLYSSGLLEEWYVYIFLFNWFLFLLEHLSHYSLLSYRFRKDASLRWVLMAAIPAALGVSATKD</sequence>
<name>A0A9R1X758_LACSA</name>
<evidence type="ECO:0000256" key="1">
    <source>
        <dbReference type="SAM" id="Phobius"/>
    </source>
</evidence>
<dbReference type="Proteomes" id="UP000235145">
    <property type="component" value="Unassembled WGS sequence"/>
</dbReference>
<dbReference type="InterPro" id="IPR029044">
    <property type="entry name" value="Nucleotide-diphossugar_trans"/>
</dbReference>
<accession>A0A9R1X758</accession>
<dbReference type="Gene3D" id="3.90.550.10">
    <property type="entry name" value="Spore Coat Polysaccharide Biosynthesis Protein SpsA, Chain A"/>
    <property type="match status" value="1"/>
</dbReference>
<dbReference type="SUPFAM" id="SSF53448">
    <property type="entry name" value="Nucleotide-diphospho-sugar transferases"/>
    <property type="match status" value="1"/>
</dbReference>
<dbReference type="EMBL" id="NBSK02000006">
    <property type="protein sequence ID" value="KAJ0200149.1"/>
    <property type="molecule type" value="Genomic_DNA"/>
</dbReference>
<evidence type="ECO:0000313" key="2">
    <source>
        <dbReference type="EMBL" id="KAJ0200149.1"/>
    </source>
</evidence>
<protein>
    <submittedName>
        <fullName evidence="2">Uncharacterized protein</fullName>
    </submittedName>
</protein>
<keyword evidence="1" id="KW-1133">Transmembrane helix</keyword>
<keyword evidence="3" id="KW-1185">Reference proteome</keyword>
<proteinExistence type="predicted"/>
<organism evidence="2 3">
    <name type="scientific">Lactuca sativa</name>
    <name type="common">Garden lettuce</name>
    <dbReference type="NCBI Taxonomy" id="4236"/>
    <lineage>
        <taxon>Eukaryota</taxon>
        <taxon>Viridiplantae</taxon>
        <taxon>Streptophyta</taxon>
        <taxon>Embryophyta</taxon>
        <taxon>Tracheophyta</taxon>
        <taxon>Spermatophyta</taxon>
        <taxon>Magnoliopsida</taxon>
        <taxon>eudicotyledons</taxon>
        <taxon>Gunneridae</taxon>
        <taxon>Pentapetalae</taxon>
        <taxon>asterids</taxon>
        <taxon>campanulids</taxon>
        <taxon>Asterales</taxon>
        <taxon>Asteraceae</taxon>
        <taxon>Cichorioideae</taxon>
        <taxon>Cichorieae</taxon>
        <taxon>Lactucinae</taxon>
        <taxon>Lactuca</taxon>
    </lineage>
</organism>
<reference evidence="2 3" key="1">
    <citation type="journal article" date="2017" name="Nat. Commun.">
        <title>Genome assembly with in vitro proximity ligation data and whole-genome triplication in lettuce.</title>
        <authorList>
            <person name="Reyes-Chin-Wo S."/>
            <person name="Wang Z."/>
            <person name="Yang X."/>
            <person name="Kozik A."/>
            <person name="Arikit S."/>
            <person name="Song C."/>
            <person name="Xia L."/>
            <person name="Froenicke L."/>
            <person name="Lavelle D.O."/>
            <person name="Truco M.J."/>
            <person name="Xia R."/>
            <person name="Zhu S."/>
            <person name="Xu C."/>
            <person name="Xu H."/>
            <person name="Xu X."/>
            <person name="Cox K."/>
            <person name="Korf I."/>
            <person name="Meyers B.C."/>
            <person name="Michelmore R.W."/>
        </authorList>
    </citation>
    <scope>NUCLEOTIDE SEQUENCE [LARGE SCALE GENOMIC DNA]</scope>
    <source>
        <strain evidence="3">cv. Salinas</strain>
        <tissue evidence="2">Seedlings</tissue>
    </source>
</reference>
<keyword evidence="1" id="KW-0472">Membrane</keyword>
<evidence type="ECO:0000313" key="3">
    <source>
        <dbReference type="Proteomes" id="UP000235145"/>
    </source>
</evidence>
<feature type="transmembrane region" description="Helical" evidence="1">
    <location>
        <begin position="81"/>
        <end position="101"/>
    </location>
</feature>
<comment type="caution">
    <text evidence="2">The sequence shown here is derived from an EMBL/GenBank/DDBJ whole genome shotgun (WGS) entry which is preliminary data.</text>
</comment>
<dbReference type="PANTHER" id="PTHR11952:SF9">
    <property type="entry name" value="UDP-SUGAR PYROPHOSPHORYLASE"/>
    <property type="match status" value="1"/>
</dbReference>